<reference key="1">
    <citation type="journal article" date="2007" name="Nature">
        <title>The medaka draft genome and insights into vertebrate genome evolution.</title>
        <authorList>
            <person name="Kasahara M."/>
            <person name="Naruse K."/>
            <person name="Sasaki S."/>
            <person name="Nakatani Y."/>
            <person name="Qu W."/>
            <person name="Ahsan B."/>
            <person name="Yamada T."/>
            <person name="Nagayasu Y."/>
            <person name="Doi K."/>
            <person name="Kasai Y."/>
            <person name="Jindo T."/>
            <person name="Kobayashi D."/>
            <person name="Shimada A."/>
            <person name="Toyoda A."/>
            <person name="Kuroki Y."/>
            <person name="Fujiyama A."/>
            <person name="Sasaki T."/>
            <person name="Shimizu A."/>
            <person name="Asakawa S."/>
            <person name="Shimizu N."/>
            <person name="Hashimoto S."/>
            <person name="Yang J."/>
            <person name="Lee Y."/>
            <person name="Matsushima K."/>
            <person name="Sugano S."/>
            <person name="Sakaizumi M."/>
            <person name="Narita T."/>
            <person name="Ohishi K."/>
            <person name="Haga S."/>
            <person name="Ohta F."/>
            <person name="Nomoto H."/>
            <person name="Nogata K."/>
            <person name="Morishita T."/>
            <person name="Endo T."/>
            <person name="Shin-I T."/>
            <person name="Takeda H."/>
            <person name="Morishita S."/>
            <person name="Kohara Y."/>
        </authorList>
    </citation>
    <scope>NUCLEOTIDE SEQUENCE [LARGE SCALE GENOMIC DNA]</scope>
    <source>
        <strain>Hd-rR</strain>
    </source>
</reference>
<dbReference type="Gene3D" id="2.130.10.10">
    <property type="entry name" value="YVTN repeat-like/Quinoprotein amine dehydrogenase"/>
    <property type="match status" value="4"/>
</dbReference>
<evidence type="ECO:0000259" key="5">
    <source>
        <dbReference type="Pfam" id="PF24782"/>
    </source>
</evidence>
<dbReference type="SUPFAM" id="SSF50978">
    <property type="entry name" value="WD40 repeat-like"/>
    <property type="match status" value="1"/>
</dbReference>
<feature type="repeat" description="WD" evidence="3">
    <location>
        <begin position="385"/>
        <end position="407"/>
    </location>
</feature>
<keyword evidence="2" id="KW-0677">Repeat</keyword>
<dbReference type="PANTHER" id="PTHR44813:SF1">
    <property type="entry name" value="MITOGEN-ACTIVATED PROTEIN KINASE-BINDING PROTEIN 1"/>
    <property type="match status" value="1"/>
</dbReference>
<dbReference type="InterPro" id="IPR015943">
    <property type="entry name" value="WD40/YVTN_repeat-like_dom_sf"/>
</dbReference>
<dbReference type="InterPro" id="IPR001680">
    <property type="entry name" value="WD40_rpt"/>
</dbReference>
<evidence type="ECO:0000313" key="6">
    <source>
        <dbReference type="Ensembl" id="ENSORLP00015020474.1"/>
    </source>
</evidence>
<name>A0A3P9IKJ0_ORYLA</name>
<feature type="domain" description="MABP1/WDR62 first WD40" evidence="4">
    <location>
        <begin position="36"/>
        <end position="363"/>
    </location>
</feature>
<reference evidence="6" key="3">
    <citation type="submission" date="2025-08" db="UniProtKB">
        <authorList>
            <consortium name="Ensembl"/>
        </authorList>
    </citation>
    <scope>IDENTIFICATION</scope>
    <source>
        <strain evidence="6">HSOK</strain>
    </source>
</reference>
<evidence type="ECO:0000313" key="7">
    <source>
        <dbReference type="Proteomes" id="UP000265200"/>
    </source>
</evidence>
<dbReference type="InterPro" id="IPR056162">
    <property type="entry name" value="WD40_MABP1-WDR62_2nd"/>
</dbReference>
<dbReference type="InterPro" id="IPR055292">
    <property type="entry name" value="MABP1"/>
</dbReference>
<evidence type="ECO:0000256" key="1">
    <source>
        <dbReference type="ARBA" id="ARBA00022574"/>
    </source>
</evidence>
<dbReference type="PROSITE" id="PS50294">
    <property type="entry name" value="WD_REPEATS_REGION"/>
    <property type="match status" value="1"/>
</dbReference>
<evidence type="ECO:0000259" key="4">
    <source>
        <dbReference type="Pfam" id="PF24780"/>
    </source>
</evidence>
<organism evidence="6 7">
    <name type="scientific">Oryzias latipes</name>
    <name type="common">Japanese rice fish</name>
    <name type="synonym">Japanese killifish</name>
    <dbReference type="NCBI Taxonomy" id="8090"/>
    <lineage>
        <taxon>Eukaryota</taxon>
        <taxon>Metazoa</taxon>
        <taxon>Chordata</taxon>
        <taxon>Craniata</taxon>
        <taxon>Vertebrata</taxon>
        <taxon>Euteleostomi</taxon>
        <taxon>Actinopterygii</taxon>
        <taxon>Neopterygii</taxon>
        <taxon>Teleostei</taxon>
        <taxon>Neoteleostei</taxon>
        <taxon>Acanthomorphata</taxon>
        <taxon>Ovalentaria</taxon>
        <taxon>Atherinomorphae</taxon>
        <taxon>Beloniformes</taxon>
        <taxon>Adrianichthyidae</taxon>
        <taxon>Oryziinae</taxon>
        <taxon>Oryzias</taxon>
    </lineage>
</organism>
<sequence length="760" mass="84855">KQLSGEPSSVPAPVSLCTRTSVVLEKVLGITAVGNSALTCNSRTGLLAYPAGCLVVLLNPRKNHQGYIFNSSRKAVTTLAFSPDGKYMATGECGHKPAVRVWDVSERLQVKELQGHKFGVACVAFSPNGKYIVSVGYEHDMMVNVWNWKKKQLVAANKVSNKVTAVSFSDDSSYFVTAGNRHVKFWYLDPNKTSKDQSTAPLEGRPARLKNLMNNFFRDVACGRGQHSSSTFCITSSARLCKFTRDRLLDKWVKLQTSQATCLSVTEDFIFCGCSDGTVQVFSPVNLNFLYPFPRPHSLRTDIAQMTDPSQLFSRTAESVCPDTVAMTCDPTNHWLSCVYSDHSVYVWDIRELQRPGKLYSALYHSSSVWNLEVMGRDSSPPGSFLSCSSDNTIRLWNMDGHSALHRNILSHVRQPDSITAASGNAEKAGPEEGQQTDQIRMGIRVLRVSPDRRHLASGDFKGILRIHDLRTTEEIFNIKAHESEILCLEFSTPDTGLQLLATASRDRLIHILDVGRDYSLVQTLQDHSSSINAVRFGKVWMISCGADKNICFYVAQQTREGVEFTRKHCVVSKTTLNDMEVEPNRKCAAVGCKDRSIRYVTSYKGSQGRNGSIIKVHIDPSGLYIATSCSDKNISIFDFFSGECVATMFGHSEIITGLKFSGDCKHLITVSGDSCIFVWRLSPEMTIRMRQRLTDLKPRSSVPHRQNAPQQRAVKVRFSSFSMILDSKFSCKVSVWKQKVGFFKKKKKYQLKTEMASTT</sequence>
<reference evidence="6" key="4">
    <citation type="submission" date="2025-09" db="UniProtKB">
        <authorList>
            <consortium name="Ensembl"/>
        </authorList>
    </citation>
    <scope>IDENTIFICATION</scope>
    <source>
        <strain evidence="6">HSOK</strain>
    </source>
</reference>
<evidence type="ECO:0000256" key="2">
    <source>
        <dbReference type="ARBA" id="ARBA00022737"/>
    </source>
</evidence>
<accession>A0A3P9IKJ0</accession>
<dbReference type="Pfam" id="PF24780">
    <property type="entry name" value="WD40_MABP1-WDR62_1st"/>
    <property type="match status" value="1"/>
</dbReference>
<feature type="domain" description="MABP1/WDR62 second WD40" evidence="5">
    <location>
        <begin position="378"/>
        <end position="682"/>
    </location>
</feature>
<evidence type="ECO:0000256" key="3">
    <source>
        <dbReference type="PROSITE-ProRule" id="PRU00221"/>
    </source>
</evidence>
<dbReference type="PROSITE" id="PS50082">
    <property type="entry name" value="WD_REPEATS_2"/>
    <property type="match status" value="2"/>
</dbReference>
<protein>
    <submittedName>
        <fullName evidence="6">Mitogen-activated protein kinase binding protein 1</fullName>
    </submittedName>
</protein>
<dbReference type="AlphaFoldDB" id="A0A3P9IKJ0"/>
<dbReference type="Pfam" id="PF24782">
    <property type="entry name" value="WD40_MABP1-WDR62_2nd"/>
    <property type="match status" value="1"/>
</dbReference>
<proteinExistence type="predicted"/>
<dbReference type="InterPro" id="IPR011047">
    <property type="entry name" value="Quinoprotein_ADH-like_sf"/>
</dbReference>
<dbReference type="SUPFAM" id="SSF50998">
    <property type="entry name" value="Quinoprotein alcohol dehydrogenase-like"/>
    <property type="match status" value="1"/>
</dbReference>
<keyword evidence="1 3" id="KW-0853">WD repeat</keyword>
<dbReference type="InterPro" id="IPR036322">
    <property type="entry name" value="WD40_repeat_dom_sf"/>
</dbReference>
<dbReference type="InterPro" id="IPR056161">
    <property type="entry name" value="WD40_MABP1-WDR62_1st"/>
</dbReference>
<dbReference type="PANTHER" id="PTHR44813">
    <property type="entry name" value="MITOGEN-ACTIVATED PROTEIN KINASE-BINDING PROTEIN 1"/>
    <property type="match status" value="1"/>
</dbReference>
<feature type="repeat" description="WD" evidence="3">
    <location>
        <begin position="649"/>
        <end position="690"/>
    </location>
</feature>
<dbReference type="SMART" id="SM00320">
    <property type="entry name" value="WD40"/>
    <property type="match status" value="11"/>
</dbReference>
<reference evidence="6 7" key="2">
    <citation type="submission" date="2017-04" db="EMBL/GenBank/DDBJ databases">
        <title>CpG methylation of centromeres and impact of large insertions on vertebrate speciation.</title>
        <authorList>
            <person name="Ichikawa K."/>
            <person name="Yoshimura J."/>
            <person name="Morishita S."/>
        </authorList>
    </citation>
    <scope>NUCLEOTIDE SEQUENCE</scope>
    <source>
        <strain evidence="6 7">HSOK</strain>
    </source>
</reference>
<dbReference type="Proteomes" id="UP000265200">
    <property type="component" value="Chromosome 22"/>
</dbReference>
<dbReference type="Ensembl" id="ENSORLT00015029687.1">
    <property type="protein sequence ID" value="ENSORLP00015020474.1"/>
    <property type="gene ID" value="ENSORLG00015021648.1"/>
</dbReference>